<dbReference type="SMART" id="SM00260">
    <property type="entry name" value="CheW"/>
    <property type="match status" value="1"/>
</dbReference>
<dbReference type="PROSITE" id="PS50894">
    <property type="entry name" value="HPT"/>
    <property type="match status" value="1"/>
</dbReference>
<comment type="caution">
    <text evidence="14">The sequence shown here is derived from an EMBL/GenBank/DDBJ whole genome shotgun (WGS) entry which is preliminary data.</text>
</comment>
<reference evidence="14 15" key="1">
    <citation type="submission" date="2024-07" db="EMBL/GenBank/DDBJ databases">
        <title>Description of Labrys sedimenti sp. nov., isolated from a diclofenac-degrading enrichment culture.</title>
        <authorList>
            <person name="Tancsics A."/>
            <person name="Csepanyi A."/>
        </authorList>
    </citation>
    <scope>NUCLEOTIDE SEQUENCE [LARGE SCALE GENOMIC DNA]</scope>
    <source>
        <strain evidence="14 15">LMG 23578</strain>
    </source>
</reference>
<feature type="compositionally biased region" description="Pro residues" evidence="9">
    <location>
        <begin position="139"/>
        <end position="153"/>
    </location>
</feature>
<dbReference type="Pfam" id="PF02518">
    <property type="entry name" value="HATPase_c"/>
    <property type="match status" value="1"/>
</dbReference>
<evidence type="ECO:0000259" key="11">
    <source>
        <dbReference type="PROSITE" id="PS50110"/>
    </source>
</evidence>
<dbReference type="PROSITE" id="PS50109">
    <property type="entry name" value="HIS_KIN"/>
    <property type="match status" value="1"/>
</dbReference>
<dbReference type="InterPro" id="IPR008207">
    <property type="entry name" value="Sig_transdc_His_kin_Hpt_dom"/>
</dbReference>
<feature type="domain" description="CheW-like" evidence="12">
    <location>
        <begin position="465"/>
        <end position="599"/>
    </location>
</feature>
<gene>
    <name evidence="14" type="ORF">ABXS05_14420</name>
</gene>
<dbReference type="InterPro" id="IPR004358">
    <property type="entry name" value="Sig_transdc_His_kin-like_C"/>
</dbReference>
<evidence type="ECO:0000256" key="9">
    <source>
        <dbReference type="SAM" id="MobiDB-lite"/>
    </source>
</evidence>
<dbReference type="Pfam" id="PF01584">
    <property type="entry name" value="CheW"/>
    <property type="match status" value="1"/>
</dbReference>
<dbReference type="Pfam" id="PF00072">
    <property type="entry name" value="Response_reg"/>
    <property type="match status" value="1"/>
</dbReference>
<dbReference type="InterPro" id="IPR003594">
    <property type="entry name" value="HATPase_dom"/>
</dbReference>
<evidence type="ECO:0000256" key="3">
    <source>
        <dbReference type="ARBA" id="ARBA00022553"/>
    </source>
</evidence>
<dbReference type="Gene3D" id="3.30.565.10">
    <property type="entry name" value="Histidine kinase-like ATPase, C-terminal domain"/>
    <property type="match status" value="1"/>
</dbReference>
<dbReference type="InterPro" id="IPR036890">
    <property type="entry name" value="HATPase_C_sf"/>
</dbReference>
<feature type="region of interest" description="Disordered" evidence="9">
    <location>
        <begin position="130"/>
        <end position="158"/>
    </location>
</feature>
<dbReference type="InterPro" id="IPR036641">
    <property type="entry name" value="HPT_dom_sf"/>
</dbReference>
<keyword evidence="15" id="KW-1185">Reference proteome</keyword>
<evidence type="ECO:0000256" key="6">
    <source>
        <dbReference type="ARBA" id="ARBA00023012"/>
    </source>
</evidence>
<dbReference type="InterPro" id="IPR051315">
    <property type="entry name" value="Bact_Chemotaxis_CheA"/>
</dbReference>
<dbReference type="SMART" id="SM00448">
    <property type="entry name" value="REC"/>
    <property type="match status" value="1"/>
</dbReference>
<dbReference type="SUPFAM" id="SSF52172">
    <property type="entry name" value="CheY-like"/>
    <property type="match status" value="1"/>
</dbReference>
<dbReference type="PROSITE" id="PS50110">
    <property type="entry name" value="RESPONSE_REGULATORY"/>
    <property type="match status" value="1"/>
</dbReference>
<dbReference type="RefSeq" id="WP_311941287.1">
    <property type="nucleotide sequence ID" value="NZ_JAVSCS010000031.1"/>
</dbReference>
<dbReference type="GO" id="GO:0004673">
    <property type="term" value="F:protein histidine kinase activity"/>
    <property type="evidence" value="ECO:0007669"/>
    <property type="project" value="UniProtKB-EC"/>
</dbReference>
<keyword evidence="6" id="KW-0902">Two-component regulatory system</keyword>
<evidence type="ECO:0000256" key="7">
    <source>
        <dbReference type="PROSITE-ProRule" id="PRU00110"/>
    </source>
</evidence>
<name>A0ABV3PM63_9HYPH</name>
<dbReference type="Gene3D" id="2.30.30.40">
    <property type="entry name" value="SH3 Domains"/>
    <property type="match status" value="1"/>
</dbReference>
<dbReference type="EC" id="2.7.13.3" evidence="2"/>
<comment type="catalytic activity">
    <reaction evidence="1">
        <text>ATP + protein L-histidine = ADP + protein N-phospho-L-histidine.</text>
        <dbReference type="EC" id="2.7.13.3"/>
    </reaction>
</comment>
<evidence type="ECO:0000259" key="12">
    <source>
        <dbReference type="PROSITE" id="PS50851"/>
    </source>
</evidence>
<keyword evidence="4 14" id="KW-0808">Transferase</keyword>
<dbReference type="EMBL" id="JBFNQD010000004">
    <property type="protein sequence ID" value="MEW9306742.1"/>
    <property type="molecule type" value="Genomic_DNA"/>
</dbReference>
<dbReference type="InterPro" id="IPR001789">
    <property type="entry name" value="Sig_transdc_resp-reg_receiver"/>
</dbReference>
<dbReference type="PANTHER" id="PTHR43395:SF1">
    <property type="entry name" value="CHEMOTAXIS PROTEIN CHEA"/>
    <property type="match status" value="1"/>
</dbReference>
<feature type="modified residue" description="Phosphohistidine" evidence="7">
    <location>
        <position position="50"/>
    </location>
</feature>
<evidence type="ECO:0000259" key="13">
    <source>
        <dbReference type="PROSITE" id="PS50894"/>
    </source>
</evidence>
<dbReference type="Gene3D" id="3.40.50.2300">
    <property type="match status" value="1"/>
</dbReference>
<keyword evidence="3 8" id="KW-0597">Phosphoprotein</keyword>
<evidence type="ECO:0000313" key="15">
    <source>
        <dbReference type="Proteomes" id="UP001555786"/>
    </source>
</evidence>
<dbReference type="SMART" id="SM00387">
    <property type="entry name" value="HATPase_c"/>
    <property type="match status" value="1"/>
</dbReference>
<dbReference type="SMART" id="SM00073">
    <property type="entry name" value="HPT"/>
    <property type="match status" value="1"/>
</dbReference>
<proteinExistence type="predicted"/>
<feature type="domain" description="HPt" evidence="13">
    <location>
        <begin position="3"/>
        <end position="107"/>
    </location>
</feature>
<dbReference type="PANTHER" id="PTHR43395">
    <property type="entry name" value="SENSOR HISTIDINE KINASE CHEA"/>
    <property type="match status" value="1"/>
</dbReference>
<dbReference type="SUPFAM" id="SSF47226">
    <property type="entry name" value="Histidine-containing phosphotransfer domain, HPT domain"/>
    <property type="match status" value="1"/>
</dbReference>
<evidence type="ECO:0000259" key="10">
    <source>
        <dbReference type="PROSITE" id="PS50109"/>
    </source>
</evidence>
<evidence type="ECO:0000256" key="8">
    <source>
        <dbReference type="PROSITE-ProRule" id="PRU00169"/>
    </source>
</evidence>
<sequence>MTQDLSQFSMRDLFRIEAEGQAEALTTALLTLDKDPMRADQIEACMRAAHSLKGAARIVEIHAAVTIAHAMEDLFVLAQQHGARLDHDRIDVLLRGVDLLLSFARSPDLESGSRDEAWQAEADQFVLELNQPPHAGPQTPEPAPVSEPAPMPVPATDDAASASTDRALRVSAENLNRLLDLAGESLVESRWLGPFGQSLQRLKRLQLEAATALESLRAILPTHALDERARMALDKAQQRLLECRQHLSQRLGELETTDHQATTLAHRLYDQALAIRMRPFSDGIAAYPRMVRDIARELDKKVRLEIVGERTLVDRDILDRLDAPLGHLLRNALDHGIESPRERLAAGKAEEGVVRLEASHRAGTLQITVSDDGRGVDLERIRQTVIARNLASPDTAGKLGAQELLEFLFLPGFSMKGEVTVISGRGVGLDVVQEMIRQVRGLVRVTSELGEGTRFKLELPLTLSVVRSLIVEIGGEPYAFPFAHIVRAIKIASDQVQTLEGRQHFSLDGQLVGVVGADQVLGCAPADNADGELRIVVVGSPGAMYGLVVERFLGGRELVVQPLDPRLGKIKDISAAALMEDGSPLLIIDVEDIIRSMEKLSSADQLAQVGRKLVGRQEERRKRVLVVDDSLTVRELQRKLLDHHGYEVEVAVDGMDGWNALRNGRFDLLISDIDMPRIDGIELVHRIRQDPDLKSLPVMIVSYKDRAEDRQRGLDAGADYYLTKGSFQDDTLIDAVVDLIGEAVA</sequence>
<dbReference type="Gene3D" id="1.20.120.160">
    <property type="entry name" value="HPT domain"/>
    <property type="match status" value="1"/>
</dbReference>
<dbReference type="PROSITE" id="PS50851">
    <property type="entry name" value="CHEW"/>
    <property type="match status" value="1"/>
</dbReference>
<feature type="domain" description="Response regulatory" evidence="11">
    <location>
        <begin position="623"/>
        <end position="739"/>
    </location>
</feature>
<dbReference type="Pfam" id="PF01627">
    <property type="entry name" value="Hpt"/>
    <property type="match status" value="1"/>
</dbReference>
<feature type="modified residue" description="4-aspartylphosphate" evidence="8">
    <location>
        <position position="672"/>
    </location>
</feature>
<organism evidence="14 15">
    <name type="scientific">Labrys neptuniae</name>
    <dbReference type="NCBI Taxonomy" id="376174"/>
    <lineage>
        <taxon>Bacteria</taxon>
        <taxon>Pseudomonadati</taxon>
        <taxon>Pseudomonadota</taxon>
        <taxon>Alphaproteobacteria</taxon>
        <taxon>Hyphomicrobiales</taxon>
        <taxon>Xanthobacteraceae</taxon>
        <taxon>Labrys</taxon>
    </lineage>
</organism>
<evidence type="ECO:0000256" key="1">
    <source>
        <dbReference type="ARBA" id="ARBA00000085"/>
    </source>
</evidence>
<evidence type="ECO:0000256" key="4">
    <source>
        <dbReference type="ARBA" id="ARBA00022679"/>
    </source>
</evidence>
<dbReference type="InterPro" id="IPR036061">
    <property type="entry name" value="CheW-like_dom_sf"/>
</dbReference>
<dbReference type="SUPFAM" id="SSF55874">
    <property type="entry name" value="ATPase domain of HSP90 chaperone/DNA topoisomerase II/histidine kinase"/>
    <property type="match status" value="1"/>
</dbReference>
<dbReference type="Proteomes" id="UP001555786">
    <property type="component" value="Unassembled WGS sequence"/>
</dbReference>
<evidence type="ECO:0000313" key="14">
    <source>
        <dbReference type="EMBL" id="MEW9306742.1"/>
    </source>
</evidence>
<dbReference type="InterPro" id="IPR002545">
    <property type="entry name" value="CheW-lke_dom"/>
</dbReference>
<feature type="domain" description="Histidine kinase" evidence="10">
    <location>
        <begin position="204"/>
        <end position="463"/>
    </location>
</feature>
<evidence type="ECO:0000256" key="2">
    <source>
        <dbReference type="ARBA" id="ARBA00012438"/>
    </source>
</evidence>
<protein>
    <recommendedName>
        <fullName evidence="2">histidine kinase</fullName>
        <ecNumber evidence="2">2.7.13.3</ecNumber>
    </recommendedName>
</protein>
<accession>A0ABV3PM63</accession>
<dbReference type="InterPro" id="IPR005467">
    <property type="entry name" value="His_kinase_dom"/>
</dbReference>
<dbReference type="CDD" id="cd00088">
    <property type="entry name" value="HPT"/>
    <property type="match status" value="1"/>
</dbReference>
<keyword evidence="5 14" id="KW-0418">Kinase</keyword>
<dbReference type="InterPro" id="IPR011006">
    <property type="entry name" value="CheY-like_superfamily"/>
</dbReference>
<dbReference type="PRINTS" id="PR00344">
    <property type="entry name" value="BCTRLSENSOR"/>
</dbReference>
<dbReference type="SUPFAM" id="SSF50341">
    <property type="entry name" value="CheW-like"/>
    <property type="match status" value="1"/>
</dbReference>
<evidence type="ECO:0000256" key="5">
    <source>
        <dbReference type="ARBA" id="ARBA00022777"/>
    </source>
</evidence>